<proteinExistence type="predicted"/>
<dbReference type="Proteomes" id="UP000505377">
    <property type="component" value="Chromosome"/>
</dbReference>
<evidence type="ECO:0000313" key="2">
    <source>
        <dbReference type="Proteomes" id="UP000505377"/>
    </source>
</evidence>
<dbReference type="EMBL" id="CP053564">
    <property type="protein sequence ID" value="QJY45353.1"/>
    <property type="molecule type" value="Genomic_DNA"/>
</dbReference>
<dbReference type="KEGG" id="pbro:HOP40_05570"/>
<gene>
    <name evidence="1" type="ORF">HOP40_05570</name>
</gene>
<protein>
    <submittedName>
        <fullName evidence="1">DUF2993 domain-containing protein</fullName>
    </submittedName>
</protein>
<dbReference type="AlphaFoldDB" id="A0A6M6JE17"/>
<dbReference type="InterPro" id="IPR021373">
    <property type="entry name" value="DUF2993"/>
</dbReference>
<accession>A0A6M6JE17</accession>
<keyword evidence="2" id="KW-1185">Reference proteome</keyword>
<organism evidence="1 2">
    <name type="scientific">Pseudonocardia broussonetiae</name>
    <dbReference type="NCBI Taxonomy" id="2736640"/>
    <lineage>
        <taxon>Bacteria</taxon>
        <taxon>Bacillati</taxon>
        <taxon>Actinomycetota</taxon>
        <taxon>Actinomycetes</taxon>
        <taxon>Pseudonocardiales</taxon>
        <taxon>Pseudonocardiaceae</taxon>
        <taxon>Pseudonocardia</taxon>
    </lineage>
</organism>
<reference evidence="1 2" key="1">
    <citation type="submission" date="2020-05" db="EMBL/GenBank/DDBJ databases">
        <authorList>
            <person name="Mo P."/>
        </authorList>
    </citation>
    <scope>NUCLEOTIDE SEQUENCE [LARGE SCALE GENOMIC DNA]</scope>
    <source>
        <strain evidence="1 2">Gen01</strain>
    </source>
</reference>
<sequence length="271" mass="27934">MTAVVVGGRMKRLIVGLVVLAGVLVGLDFGAAALAESAVSRQMREQIGLPDDPDVRINGFPFVTQALAGRYSSIDVTADRLQVGDLQEVEIVAQLRDVDAPLSEVLGSGPTSLRVAEADGTVRIGADDIERLLGSVDKLRIESLDADALEAAVEDGADPSLADVDPDTVARLVGTTAVLGEDTEVSAIVGLDLAEGLVRIVPRDVRIGGPDAAPLPESVQSSLADRFTVEVDPGSLPLQVTPTELKAVDGVLEISGSTTDLLLGAPATTTG</sequence>
<dbReference type="RefSeq" id="WP_172155293.1">
    <property type="nucleotide sequence ID" value="NZ_CP053564.1"/>
</dbReference>
<evidence type="ECO:0000313" key="1">
    <source>
        <dbReference type="EMBL" id="QJY45353.1"/>
    </source>
</evidence>
<name>A0A6M6JE17_9PSEU</name>
<dbReference type="Pfam" id="PF11209">
    <property type="entry name" value="LmeA"/>
    <property type="match status" value="1"/>
</dbReference>